<evidence type="ECO:0000313" key="2">
    <source>
        <dbReference type="EMBL" id="KAJ3516564.1"/>
    </source>
</evidence>
<feature type="region of interest" description="Disordered" evidence="1">
    <location>
        <begin position="140"/>
        <end position="189"/>
    </location>
</feature>
<dbReference type="Gene3D" id="2.60.40.790">
    <property type="match status" value="1"/>
</dbReference>
<sequence>MRGGGASQQPAPTPEMKIQSEPHVHVLSVFLPRSISPEMVTISANKGDRLRVVADAWHMEDECHFEWQISFPPYDVDIAKVQAKFDPDGRLTIAVTRRPKGAVAMMGMGMGMGRRVGDEGGDQIKVNMVEGWWVWMPGGLSKNGPEPHTRPSVSIPDTRFRHEDEGVERREGCEREKTKLNPAPATRASQEASATIYLGVLRRVPSA</sequence>
<evidence type="ECO:0000313" key="3">
    <source>
        <dbReference type="Proteomes" id="UP001148786"/>
    </source>
</evidence>
<protein>
    <recommendedName>
        <fullName evidence="4">SHSP domain-containing protein</fullName>
    </recommendedName>
</protein>
<proteinExistence type="predicted"/>
<keyword evidence="3" id="KW-1185">Reference proteome</keyword>
<reference evidence="2" key="1">
    <citation type="submission" date="2022-07" db="EMBL/GenBank/DDBJ databases">
        <title>Genome Sequence of Agrocybe chaxingu.</title>
        <authorList>
            <person name="Buettner E."/>
        </authorList>
    </citation>
    <scope>NUCLEOTIDE SEQUENCE</scope>
    <source>
        <strain evidence="2">MP-N11</strain>
    </source>
</reference>
<organism evidence="2 3">
    <name type="scientific">Agrocybe chaxingu</name>
    <dbReference type="NCBI Taxonomy" id="84603"/>
    <lineage>
        <taxon>Eukaryota</taxon>
        <taxon>Fungi</taxon>
        <taxon>Dikarya</taxon>
        <taxon>Basidiomycota</taxon>
        <taxon>Agaricomycotina</taxon>
        <taxon>Agaricomycetes</taxon>
        <taxon>Agaricomycetidae</taxon>
        <taxon>Agaricales</taxon>
        <taxon>Agaricineae</taxon>
        <taxon>Strophariaceae</taxon>
        <taxon>Agrocybe</taxon>
    </lineage>
</organism>
<evidence type="ECO:0008006" key="4">
    <source>
        <dbReference type="Google" id="ProtNLM"/>
    </source>
</evidence>
<feature type="compositionally biased region" description="Basic and acidic residues" evidence="1">
    <location>
        <begin position="158"/>
        <end position="179"/>
    </location>
</feature>
<name>A0A9W8TFU4_9AGAR</name>
<dbReference type="Proteomes" id="UP001148786">
    <property type="component" value="Unassembled WGS sequence"/>
</dbReference>
<dbReference type="InterPro" id="IPR008978">
    <property type="entry name" value="HSP20-like_chaperone"/>
</dbReference>
<evidence type="ECO:0000256" key="1">
    <source>
        <dbReference type="SAM" id="MobiDB-lite"/>
    </source>
</evidence>
<dbReference type="CDD" id="cd06464">
    <property type="entry name" value="ACD_sHsps-like"/>
    <property type="match status" value="1"/>
</dbReference>
<dbReference type="EMBL" id="JANKHO010000050">
    <property type="protein sequence ID" value="KAJ3516564.1"/>
    <property type="molecule type" value="Genomic_DNA"/>
</dbReference>
<accession>A0A9W8TFU4</accession>
<dbReference type="AlphaFoldDB" id="A0A9W8TFU4"/>
<comment type="caution">
    <text evidence="2">The sequence shown here is derived from an EMBL/GenBank/DDBJ whole genome shotgun (WGS) entry which is preliminary data.</text>
</comment>
<gene>
    <name evidence="2" type="ORF">NLJ89_g1030</name>
</gene>
<dbReference type="OrthoDB" id="3253535at2759"/>